<evidence type="ECO:0000313" key="2">
    <source>
        <dbReference type="EMBL" id="KAJ7632789.1"/>
    </source>
</evidence>
<dbReference type="PROSITE" id="PS50821">
    <property type="entry name" value="PAZ"/>
    <property type="match status" value="1"/>
</dbReference>
<dbReference type="Proteomes" id="UP001221142">
    <property type="component" value="Unassembled WGS sequence"/>
</dbReference>
<dbReference type="SUPFAM" id="SSF101690">
    <property type="entry name" value="PAZ domain"/>
    <property type="match status" value="1"/>
</dbReference>
<name>A0AAD7BWY5_9AGAR</name>
<dbReference type="PANTHER" id="PTHR22891">
    <property type="entry name" value="EUKARYOTIC TRANSLATION INITIATION FACTOR 2C"/>
    <property type="match status" value="1"/>
</dbReference>
<evidence type="ECO:0000313" key="3">
    <source>
        <dbReference type="Proteomes" id="UP001221142"/>
    </source>
</evidence>
<dbReference type="SMART" id="SM01163">
    <property type="entry name" value="DUF1785"/>
    <property type="match status" value="1"/>
</dbReference>
<sequence>MVPYSVLFFFSQPPLPSVQFIPDIPIANKRQRVIQSLQTKHPNIFNPPGVYDNKNEFYSPQILPLATGGSGSFLVNLGNAPTVEGNPGVFKVVLERTIGLVIRPSDIDDVIRAHNADQPPTTNITTAINLLNLLFRQDSNQFVRSYGRHSWIENYLVRNHPNNGRAFFPPNEKKNVVLGEIGLELCRGFYQSVRPTTGALLITIDTVSAVIYRQGGLIGIASTLLGHNNAGHVDARKDLVLDDPRHLRTMQTYLKLRRVKCTHTGGDHTKTVYDVIPGPIGERRFKKDGYTITIAEYLWQFYTIRLRYPKSFGVKISGPNANFEVILPAELIMVLPGQFYRKRLPPGVVDDMVRFATTKPGERYEAITGNDSPIHSYQLSQHIQSAGMQIDVKPVVLPARLLSPPRIQFNGSAVEPRNGSWNVVRRKFRTVKNLATWGVLNLNIGMRRDVGTVVNALRACGEELGMKIEEPICIEGNEQAPEQDLDRLVELIRQAAHPKIVKIDMIVVMLRTHAEEPRIRVKHWGDIKV</sequence>
<keyword evidence="3" id="KW-1185">Reference proteome</keyword>
<gene>
    <name evidence="2" type="ORF">FB45DRAFT_515228</name>
</gene>
<accession>A0AAD7BWY5</accession>
<dbReference type="GO" id="GO:0003723">
    <property type="term" value="F:RNA binding"/>
    <property type="evidence" value="ECO:0007669"/>
    <property type="project" value="InterPro"/>
</dbReference>
<protein>
    <submittedName>
        <fullName evidence="2">PAZ domain-containing protein</fullName>
    </submittedName>
</protein>
<dbReference type="Gene3D" id="2.170.260.10">
    <property type="entry name" value="paz domain"/>
    <property type="match status" value="1"/>
</dbReference>
<comment type="caution">
    <text evidence="2">The sequence shown here is derived from an EMBL/GenBank/DDBJ whole genome shotgun (WGS) entry which is preliminary data.</text>
</comment>
<organism evidence="2 3">
    <name type="scientific">Roridomyces roridus</name>
    <dbReference type="NCBI Taxonomy" id="1738132"/>
    <lineage>
        <taxon>Eukaryota</taxon>
        <taxon>Fungi</taxon>
        <taxon>Dikarya</taxon>
        <taxon>Basidiomycota</taxon>
        <taxon>Agaricomycotina</taxon>
        <taxon>Agaricomycetes</taxon>
        <taxon>Agaricomycetidae</taxon>
        <taxon>Agaricales</taxon>
        <taxon>Marasmiineae</taxon>
        <taxon>Mycenaceae</taxon>
        <taxon>Roridomyces</taxon>
    </lineage>
</organism>
<dbReference type="Pfam" id="PF02170">
    <property type="entry name" value="PAZ"/>
    <property type="match status" value="1"/>
</dbReference>
<dbReference type="Gene3D" id="3.40.50.2300">
    <property type="match status" value="1"/>
</dbReference>
<proteinExistence type="predicted"/>
<dbReference type="Pfam" id="PF08699">
    <property type="entry name" value="ArgoL1"/>
    <property type="match status" value="1"/>
</dbReference>
<dbReference type="AlphaFoldDB" id="A0AAD7BWY5"/>
<dbReference type="InterPro" id="IPR003100">
    <property type="entry name" value="PAZ_dom"/>
</dbReference>
<reference evidence="2" key="1">
    <citation type="submission" date="2023-03" db="EMBL/GenBank/DDBJ databases">
        <title>Massive genome expansion in bonnet fungi (Mycena s.s.) driven by repeated elements and novel gene families across ecological guilds.</title>
        <authorList>
            <consortium name="Lawrence Berkeley National Laboratory"/>
            <person name="Harder C.B."/>
            <person name="Miyauchi S."/>
            <person name="Viragh M."/>
            <person name="Kuo A."/>
            <person name="Thoen E."/>
            <person name="Andreopoulos B."/>
            <person name="Lu D."/>
            <person name="Skrede I."/>
            <person name="Drula E."/>
            <person name="Henrissat B."/>
            <person name="Morin E."/>
            <person name="Kohler A."/>
            <person name="Barry K."/>
            <person name="LaButti K."/>
            <person name="Morin E."/>
            <person name="Salamov A."/>
            <person name="Lipzen A."/>
            <person name="Mereny Z."/>
            <person name="Hegedus B."/>
            <person name="Baldrian P."/>
            <person name="Stursova M."/>
            <person name="Weitz H."/>
            <person name="Taylor A."/>
            <person name="Grigoriev I.V."/>
            <person name="Nagy L.G."/>
            <person name="Martin F."/>
            <person name="Kauserud H."/>
        </authorList>
    </citation>
    <scope>NUCLEOTIDE SEQUENCE</scope>
    <source>
        <strain evidence="2">9284</strain>
    </source>
</reference>
<feature type="domain" description="PAZ" evidence="1">
    <location>
        <begin position="242"/>
        <end position="336"/>
    </location>
</feature>
<dbReference type="EMBL" id="JARKIF010000008">
    <property type="protein sequence ID" value="KAJ7632789.1"/>
    <property type="molecule type" value="Genomic_DNA"/>
</dbReference>
<evidence type="ECO:0000259" key="1">
    <source>
        <dbReference type="PROSITE" id="PS50821"/>
    </source>
</evidence>
<dbReference type="InterPro" id="IPR036085">
    <property type="entry name" value="PAZ_dom_sf"/>
</dbReference>
<dbReference type="InterPro" id="IPR014811">
    <property type="entry name" value="ArgoL1"/>
</dbReference>